<dbReference type="InterPro" id="IPR054189">
    <property type="entry name" value="DUF6894"/>
</dbReference>
<name>A0A560MI65_9BRAD</name>
<dbReference type="AlphaFoldDB" id="A0A560MI65"/>
<evidence type="ECO:0000313" key="2">
    <source>
        <dbReference type="EMBL" id="TWC07019.1"/>
    </source>
</evidence>
<dbReference type="Pfam" id="PF21834">
    <property type="entry name" value="DUF6894"/>
    <property type="match status" value="1"/>
</dbReference>
<reference evidence="2 3" key="1">
    <citation type="submission" date="2019-06" db="EMBL/GenBank/DDBJ databases">
        <title>Genomic Encyclopedia of Type Strains, Phase IV (KMG-V): Genome sequencing to study the core and pangenomes of soil and plant-associated prokaryotes.</title>
        <authorList>
            <person name="Whitman W."/>
        </authorList>
    </citation>
    <scope>NUCLEOTIDE SEQUENCE [LARGE SCALE GENOMIC DNA]</scope>
    <source>
        <strain evidence="2 3">BR 10355</strain>
    </source>
</reference>
<evidence type="ECO:0000259" key="1">
    <source>
        <dbReference type="Pfam" id="PF21834"/>
    </source>
</evidence>
<organism evidence="2 3">
    <name type="scientific">Bradyrhizobium macuxiense</name>
    <dbReference type="NCBI Taxonomy" id="1755647"/>
    <lineage>
        <taxon>Bacteria</taxon>
        <taxon>Pseudomonadati</taxon>
        <taxon>Pseudomonadota</taxon>
        <taxon>Alphaproteobacteria</taxon>
        <taxon>Hyphomicrobiales</taxon>
        <taxon>Nitrobacteraceae</taxon>
        <taxon>Bradyrhizobium</taxon>
    </lineage>
</organism>
<dbReference type="OrthoDB" id="8244332at2"/>
<dbReference type="EMBL" id="VITY01000001">
    <property type="protein sequence ID" value="TWC07019.1"/>
    <property type="molecule type" value="Genomic_DNA"/>
</dbReference>
<keyword evidence="3" id="KW-1185">Reference proteome</keyword>
<sequence length="76" mass="8583">MSAVFFHCSDDKHVILDRIGVAMDLSEARVHAEQLARSFVMTPSAEDWRNWAVHVTDDIGTEIFELPFTAVLGELH</sequence>
<evidence type="ECO:0000313" key="3">
    <source>
        <dbReference type="Proteomes" id="UP000321304"/>
    </source>
</evidence>
<dbReference type="RefSeq" id="WP_050422148.1">
    <property type="nucleotide sequence ID" value="NZ_VITY01000001.1"/>
</dbReference>
<feature type="domain" description="DUF6894" evidence="1">
    <location>
        <begin position="5"/>
        <end position="69"/>
    </location>
</feature>
<proteinExistence type="predicted"/>
<protein>
    <recommendedName>
        <fullName evidence="1">DUF6894 domain-containing protein</fullName>
    </recommendedName>
</protein>
<gene>
    <name evidence="2" type="ORF">FBZ93_101310</name>
</gene>
<comment type="caution">
    <text evidence="2">The sequence shown here is derived from an EMBL/GenBank/DDBJ whole genome shotgun (WGS) entry which is preliminary data.</text>
</comment>
<accession>A0A560MI65</accession>
<dbReference type="Proteomes" id="UP000321304">
    <property type="component" value="Unassembled WGS sequence"/>
</dbReference>